<sequence>MEINYTKYNAKSLLEALGNIDAEAYPDNYQNLTNEIASRKHEIQEFYAQQAIAKKQRWSRVLTAISVSQLFVALTALSMLLLSISVLAALEVVTSIAVALLNALSGIILYRRATKYYAIPYLNVALQTFAFGFGGMYFNYYGLGGVFLTFDWISESYNWLSLSFNLGGSLLQFSNEVELGFIQIDVLAFFYIWAIKKSLSQASS</sequence>
<name>A0A9X4EZ71_9VIBR</name>
<comment type="caution">
    <text evidence="2">The sequence shown here is derived from an EMBL/GenBank/DDBJ whole genome shotgun (WGS) entry which is preliminary data.</text>
</comment>
<feature type="transmembrane region" description="Helical" evidence="1">
    <location>
        <begin position="179"/>
        <end position="195"/>
    </location>
</feature>
<organism evidence="2 3">
    <name type="scientific">Vibrio aestuarianus</name>
    <dbReference type="NCBI Taxonomy" id="28171"/>
    <lineage>
        <taxon>Bacteria</taxon>
        <taxon>Pseudomonadati</taxon>
        <taxon>Pseudomonadota</taxon>
        <taxon>Gammaproteobacteria</taxon>
        <taxon>Vibrionales</taxon>
        <taxon>Vibrionaceae</taxon>
        <taxon>Vibrio</taxon>
    </lineage>
</organism>
<evidence type="ECO:0000313" key="2">
    <source>
        <dbReference type="EMBL" id="MDE1244221.1"/>
    </source>
</evidence>
<keyword evidence="1" id="KW-0472">Membrane</keyword>
<keyword evidence="1" id="KW-1133">Transmembrane helix</keyword>
<feature type="transmembrane region" description="Helical" evidence="1">
    <location>
        <begin position="61"/>
        <end position="82"/>
    </location>
</feature>
<feature type="transmembrane region" description="Helical" evidence="1">
    <location>
        <begin position="88"/>
        <end position="109"/>
    </location>
</feature>
<evidence type="ECO:0000313" key="3">
    <source>
        <dbReference type="Proteomes" id="UP001140979"/>
    </source>
</evidence>
<evidence type="ECO:0000256" key="1">
    <source>
        <dbReference type="SAM" id="Phobius"/>
    </source>
</evidence>
<accession>A0A9X4EZ71</accession>
<gene>
    <name evidence="2" type="ORF">L9W94_19225</name>
</gene>
<proteinExistence type="predicted"/>
<dbReference type="Proteomes" id="UP001140979">
    <property type="component" value="Unassembled WGS sequence"/>
</dbReference>
<reference evidence="2" key="1">
    <citation type="submission" date="2022-02" db="EMBL/GenBank/DDBJ databases">
        <title>Emergence and expansion in Europe of a Vibrio aestuarianus clonal complex pathogenic for oysters.</title>
        <authorList>
            <person name="Mesnil A."/>
            <person name="Travers M.-A."/>
        </authorList>
    </citation>
    <scope>NUCLEOTIDE SEQUENCE</scope>
    <source>
        <strain evidence="2">19_064_11T1</strain>
    </source>
</reference>
<keyword evidence="1" id="KW-0812">Transmembrane</keyword>
<dbReference type="EMBL" id="JAKNBA010000081">
    <property type="protein sequence ID" value="MDE1244221.1"/>
    <property type="molecule type" value="Genomic_DNA"/>
</dbReference>
<dbReference type="AlphaFoldDB" id="A0A9X4EZ71"/>
<dbReference type="RefSeq" id="WP_274683983.1">
    <property type="nucleotide sequence ID" value="NZ_JAKNBA010000081.1"/>
</dbReference>
<protein>
    <submittedName>
        <fullName evidence="2">Uncharacterized protein</fullName>
    </submittedName>
</protein>